<dbReference type="PATRIC" id="fig|1217721.7.peg.1935"/>
<proteinExistence type="predicted"/>
<dbReference type="OrthoDB" id="5958251at2"/>
<accession>A0A075K131</accession>
<keyword evidence="2" id="KW-1185">Reference proteome</keyword>
<sequence>MILLYLSLLLAGVACFLLHFGAQYRIASLLRSRHPREWQIIAESDGQPTNAVRTWMRLQLALRSPVLPALEDASLTRWRSVWRYSLWAAWLCWFAALAVQYTGR</sequence>
<evidence type="ECO:0000313" key="2">
    <source>
        <dbReference type="Proteomes" id="UP000027987"/>
    </source>
</evidence>
<reference evidence="1 2" key="1">
    <citation type="submission" date="2014-07" db="EMBL/GenBank/DDBJ databases">
        <title>Complete Genome Sequence of Dyella japonica Strain A8 Isolated from Malaysian Tropical Soil.</title>
        <authorList>
            <person name="Hui R.K.H."/>
            <person name="Chen J.-W."/>
            <person name="Chan K.-G."/>
            <person name="Leung F.C.C."/>
        </authorList>
    </citation>
    <scope>NUCLEOTIDE SEQUENCE [LARGE SCALE GENOMIC DNA]</scope>
    <source>
        <strain evidence="1 2">A8</strain>
    </source>
</reference>
<dbReference type="KEGG" id="dja:HY57_09340"/>
<dbReference type="EMBL" id="CP008884">
    <property type="protein sequence ID" value="AIF47462.1"/>
    <property type="molecule type" value="Genomic_DNA"/>
</dbReference>
<protein>
    <submittedName>
        <fullName evidence="1">Uncharacterized protein</fullName>
    </submittedName>
</protein>
<organism evidence="1 2">
    <name type="scientific">Dyella japonica A8</name>
    <dbReference type="NCBI Taxonomy" id="1217721"/>
    <lineage>
        <taxon>Bacteria</taxon>
        <taxon>Pseudomonadati</taxon>
        <taxon>Pseudomonadota</taxon>
        <taxon>Gammaproteobacteria</taxon>
        <taxon>Lysobacterales</taxon>
        <taxon>Rhodanobacteraceae</taxon>
        <taxon>Dyella</taxon>
    </lineage>
</organism>
<dbReference type="Proteomes" id="UP000027987">
    <property type="component" value="Chromosome"/>
</dbReference>
<dbReference type="HOGENOM" id="CLU_2247998_0_0_6"/>
<dbReference type="RefSeq" id="WP_019464262.1">
    <property type="nucleotide sequence ID" value="NZ_ALOY01000117.1"/>
</dbReference>
<name>A0A075K131_9GAMM</name>
<evidence type="ECO:0000313" key="1">
    <source>
        <dbReference type="EMBL" id="AIF47462.1"/>
    </source>
</evidence>
<dbReference type="AlphaFoldDB" id="A0A075K131"/>
<dbReference type="STRING" id="1217721.HY57_09340"/>
<gene>
    <name evidence="1" type="ORF">HY57_09340</name>
</gene>